<proteinExistence type="predicted"/>
<dbReference type="Proteomes" id="UP001060085">
    <property type="component" value="Linkage Group LG08"/>
</dbReference>
<protein>
    <submittedName>
        <fullName evidence="1">Uncharacterized protein</fullName>
    </submittedName>
</protein>
<comment type="caution">
    <text evidence="1">The sequence shown here is derived from an EMBL/GenBank/DDBJ whole genome shotgun (WGS) entry which is preliminary data.</text>
</comment>
<evidence type="ECO:0000313" key="2">
    <source>
        <dbReference type="Proteomes" id="UP001060085"/>
    </source>
</evidence>
<dbReference type="EMBL" id="CM044708">
    <property type="protein sequence ID" value="KAI5648778.1"/>
    <property type="molecule type" value="Genomic_DNA"/>
</dbReference>
<reference evidence="2" key="1">
    <citation type="journal article" date="2023" name="Nat. Plants">
        <title>Single-cell RNA sequencing provides a high-resolution roadmap for understanding the multicellular compartmentation of specialized metabolism.</title>
        <authorList>
            <person name="Sun S."/>
            <person name="Shen X."/>
            <person name="Li Y."/>
            <person name="Li Y."/>
            <person name="Wang S."/>
            <person name="Li R."/>
            <person name="Zhang H."/>
            <person name="Shen G."/>
            <person name="Guo B."/>
            <person name="Wei J."/>
            <person name="Xu J."/>
            <person name="St-Pierre B."/>
            <person name="Chen S."/>
            <person name="Sun C."/>
        </authorList>
    </citation>
    <scope>NUCLEOTIDE SEQUENCE [LARGE SCALE GENOMIC DNA]</scope>
</reference>
<accession>A0ACB9ZMV9</accession>
<name>A0ACB9ZMV9_CATRO</name>
<keyword evidence="2" id="KW-1185">Reference proteome</keyword>
<sequence length="304" mass="33098">MVRPEARTGDDDLGPVTDKTSRVEGRVVTVSSRGVRGCYSTSDIPSTSAPIGPGMYYDRGTPRSFTQPPIPFRTHSPATSYHPYTPIPYDPYGYSQLQQTSYDPYAHTSSLAIPMLGLDPTQYFSRTQIPLDEVSGPGLQSGAQFFEQLVGSVPMDLSYSGAEYGATALMSKIAGSKKSKNDGLDIPVFSYVCTSSETGSEVVQSLIQRFAMLGHQTENKLIDLRIRLDTMTADEVRWTPYRSDEITDSPICPIGLSDSLGGFPRGVQLPTTAPITPHVLLDMVARELHCDDIDDATKVGRVST</sequence>
<organism evidence="1 2">
    <name type="scientific">Catharanthus roseus</name>
    <name type="common">Madagascar periwinkle</name>
    <name type="synonym">Vinca rosea</name>
    <dbReference type="NCBI Taxonomy" id="4058"/>
    <lineage>
        <taxon>Eukaryota</taxon>
        <taxon>Viridiplantae</taxon>
        <taxon>Streptophyta</taxon>
        <taxon>Embryophyta</taxon>
        <taxon>Tracheophyta</taxon>
        <taxon>Spermatophyta</taxon>
        <taxon>Magnoliopsida</taxon>
        <taxon>eudicotyledons</taxon>
        <taxon>Gunneridae</taxon>
        <taxon>Pentapetalae</taxon>
        <taxon>asterids</taxon>
        <taxon>lamiids</taxon>
        <taxon>Gentianales</taxon>
        <taxon>Apocynaceae</taxon>
        <taxon>Rauvolfioideae</taxon>
        <taxon>Vinceae</taxon>
        <taxon>Catharanthinae</taxon>
        <taxon>Catharanthus</taxon>
    </lineage>
</organism>
<gene>
    <name evidence="1" type="ORF">M9H77_34783</name>
</gene>
<evidence type="ECO:0000313" key="1">
    <source>
        <dbReference type="EMBL" id="KAI5648778.1"/>
    </source>
</evidence>